<gene>
    <name evidence="2" type="ORF">E1301_Tti022157</name>
</gene>
<reference evidence="2 3" key="1">
    <citation type="journal article" date="2019" name="Mol. Ecol. Resour.">
        <title>Chromosome-level genome assembly of Triplophysa tibetana, a fish adapted to the harsh high-altitude environment of the Tibetan Plateau.</title>
        <authorList>
            <person name="Yang X."/>
            <person name="Liu H."/>
            <person name="Ma Z."/>
            <person name="Zou Y."/>
            <person name="Zou M."/>
            <person name="Mao Y."/>
            <person name="Li X."/>
            <person name="Wang H."/>
            <person name="Chen T."/>
            <person name="Wang W."/>
            <person name="Yang R."/>
        </authorList>
    </citation>
    <scope>NUCLEOTIDE SEQUENCE [LARGE SCALE GENOMIC DNA]</scope>
    <source>
        <strain evidence="2">TTIB1903HZAU</strain>
        <tissue evidence="2">Muscle</tissue>
    </source>
</reference>
<evidence type="ECO:0000313" key="3">
    <source>
        <dbReference type="Proteomes" id="UP000324632"/>
    </source>
</evidence>
<keyword evidence="3" id="KW-1185">Reference proteome</keyword>
<protein>
    <recommendedName>
        <fullName evidence="1">Integrase core domain-containing protein</fullName>
    </recommendedName>
</protein>
<sequence length="354" mass="40860">MAARDLIRSLNSLADEVYREQRNSAVSEEFYVYVGDRTKSILERLAELSSLTGLDTRFAAEPLKVVEERLSSSLPRGVGRPDVEIPDEAIEGYGLKVKDIAALYGVSRWTVRRRMQQCGLRVSELYSDINDTDLDRLVLGIQREHPQCGYRMMRAFLQASGHLIQYKGGENIEVAHFMVQNRGENRNSHITGRSVHNQRIERLWRDVYTQVLDLFHMLFYHLEVTELLNPDDEIHLFALHWAFLALLKHQLNTFKEAWNLHRLRTENGRSPYQLWLQNREAADDLENVDDDYGVDWDGPPAVEDADCISIPDVELPRRLTAEELAGLPNREMPLNEAIDAYMSTVAQLTEIFRH</sequence>
<dbReference type="PANTHER" id="PTHR46791:SF4">
    <property type="match status" value="1"/>
</dbReference>
<accession>A0A5A9PHC9</accession>
<dbReference type="PANTHER" id="PTHR46791">
    <property type="entry name" value="EXPRESSED PROTEIN"/>
    <property type="match status" value="1"/>
</dbReference>
<evidence type="ECO:0000313" key="2">
    <source>
        <dbReference type="EMBL" id="KAA0721283.1"/>
    </source>
</evidence>
<dbReference type="Pfam" id="PF24764">
    <property type="entry name" value="rva_4"/>
    <property type="match status" value="1"/>
</dbReference>
<feature type="domain" description="Integrase core" evidence="1">
    <location>
        <begin position="167"/>
        <end position="278"/>
    </location>
</feature>
<dbReference type="InterPro" id="IPR058913">
    <property type="entry name" value="Integrase_dom_put"/>
</dbReference>
<dbReference type="Proteomes" id="UP000324632">
    <property type="component" value="Chromosome 5"/>
</dbReference>
<proteinExistence type="predicted"/>
<organism evidence="2 3">
    <name type="scientific">Triplophysa tibetana</name>
    <dbReference type="NCBI Taxonomy" id="1572043"/>
    <lineage>
        <taxon>Eukaryota</taxon>
        <taxon>Metazoa</taxon>
        <taxon>Chordata</taxon>
        <taxon>Craniata</taxon>
        <taxon>Vertebrata</taxon>
        <taxon>Euteleostomi</taxon>
        <taxon>Actinopterygii</taxon>
        <taxon>Neopterygii</taxon>
        <taxon>Teleostei</taxon>
        <taxon>Ostariophysi</taxon>
        <taxon>Cypriniformes</taxon>
        <taxon>Nemacheilidae</taxon>
        <taxon>Triplophysa</taxon>
    </lineage>
</organism>
<evidence type="ECO:0000259" key="1">
    <source>
        <dbReference type="Pfam" id="PF24764"/>
    </source>
</evidence>
<dbReference type="AlphaFoldDB" id="A0A5A9PHC9"/>
<dbReference type="EMBL" id="SOYY01000005">
    <property type="protein sequence ID" value="KAA0721283.1"/>
    <property type="molecule type" value="Genomic_DNA"/>
</dbReference>
<comment type="caution">
    <text evidence="2">The sequence shown here is derived from an EMBL/GenBank/DDBJ whole genome shotgun (WGS) entry which is preliminary data.</text>
</comment>
<name>A0A5A9PHC9_9TELE</name>